<comment type="similarity">
    <text evidence="1">Belongs to the short-chain dehydrogenases/reductases (SDR) family.</text>
</comment>
<dbReference type="InterPro" id="IPR057326">
    <property type="entry name" value="KR_dom"/>
</dbReference>
<evidence type="ECO:0000313" key="4">
    <source>
        <dbReference type="EMBL" id="MDA0160322.1"/>
    </source>
</evidence>
<gene>
    <name evidence="4" type="ORF">OM076_08605</name>
</gene>
<proteinExistence type="inferred from homology"/>
<sequence length="252" mass="26663">MTDEPFRLDGRVAIVTGASSGLGARFARVLENAGATVVAAARRTDRLEALAEAAPNIHAFTCDVASDDALQALVEHTVGEHGRIDVLVNNAGISAASPAETEPLHAFRDVLAINTTSVFALSQLTGRVMLEQRSGSIVNLASIFGLVASAPVAQASYNASKAAVVNLTRELACQWARRGIRVNALAPGFFASEMTEELWADERSMQWIRRNTPAGRPGEPHELDGALLFLASDASSYVTGHTLAVDGGWTAR</sequence>
<dbReference type="Pfam" id="PF13561">
    <property type="entry name" value="adh_short_C2"/>
    <property type="match status" value="1"/>
</dbReference>
<dbReference type="PRINTS" id="PR00080">
    <property type="entry name" value="SDRFAMILY"/>
</dbReference>
<dbReference type="PRINTS" id="PR00081">
    <property type="entry name" value="GDHRDH"/>
</dbReference>
<comment type="caution">
    <text evidence="4">The sequence shown here is derived from an EMBL/GenBank/DDBJ whole genome shotgun (WGS) entry which is preliminary data.</text>
</comment>
<dbReference type="Gene3D" id="3.40.50.720">
    <property type="entry name" value="NAD(P)-binding Rossmann-like Domain"/>
    <property type="match status" value="1"/>
</dbReference>
<feature type="domain" description="Ketoreductase" evidence="3">
    <location>
        <begin position="11"/>
        <end position="188"/>
    </location>
</feature>
<dbReference type="PANTHER" id="PTHR42760">
    <property type="entry name" value="SHORT-CHAIN DEHYDROGENASES/REDUCTASES FAMILY MEMBER"/>
    <property type="match status" value="1"/>
</dbReference>
<dbReference type="AlphaFoldDB" id="A0A9X3S0Q2"/>
<organism evidence="4 5">
    <name type="scientific">Solirubrobacter ginsenosidimutans</name>
    <dbReference type="NCBI Taxonomy" id="490573"/>
    <lineage>
        <taxon>Bacteria</taxon>
        <taxon>Bacillati</taxon>
        <taxon>Actinomycetota</taxon>
        <taxon>Thermoleophilia</taxon>
        <taxon>Solirubrobacterales</taxon>
        <taxon>Solirubrobacteraceae</taxon>
        <taxon>Solirubrobacter</taxon>
    </lineage>
</organism>
<dbReference type="RefSeq" id="WP_270039104.1">
    <property type="nucleotide sequence ID" value="NZ_JAPDOD010000005.1"/>
</dbReference>
<dbReference type="SUPFAM" id="SSF51735">
    <property type="entry name" value="NAD(P)-binding Rossmann-fold domains"/>
    <property type="match status" value="1"/>
</dbReference>
<keyword evidence="2 4" id="KW-0560">Oxidoreductase</keyword>
<name>A0A9X3S0Q2_9ACTN</name>
<dbReference type="InterPro" id="IPR002347">
    <property type="entry name" value="SDR_fam"/>
</dbReference>
<evidence type="ECO:0000256" key="1">
    <source>
        <dbReference type="ARBA" id="ARBA00006484"/>
    </source>
</evidence>
<protein>
    <submittedName>
        <fullName evidence="4">Glucose 1-dehydrogenase</fullName>
        <ecNumber evidence="4">1.1.1.47</ecNumber>
    </submittedName>
</protein>
<dbReference type="NCBIfam" id="NF005559">
    <property type="entry name" value="PRK07231.1"/>
    <property type="match status" value="1"/>
</dbReference>
<evidence type="ECO:0000259" key="3">
    <source>
        <dbReference type="SMART" id="SM00822"/>
    </source>
</evidence>
<dbReference type="EC" id="1.1.1.47" evidence="4"/>
<dbReference type="EMBL" id="JAPDOD010000005">
    <property type="protein sequence ID" value="MDA0160322.1"/>
    <property type="molecule type" value="Genomic_DNA"/>
</dbReference>
<dbReference type="SMART" id="SM00822">
    <property type="entry name" value="PKS_KR"/>
    <property type="match status" value="1"/>
</dbReference>
<dbReference type="GO" id="GO:0047936">
    <property type="term" value="F:glucose 1-dehydrogenase [NAD(P)+] activity"/>
    <property type="evidence" value="ECO:0007669"/>
    <property type="project" value="UniProtKB-EC"/>
</dbReference>
<dbReference type="InterPro" id="IPR036291">
    <property type="entry name" value="NAD(P)-bd_dom_sf"/>
</dbReference>
<keyword evidence="5" id="KW-1185">Reference proteome</keyword>
<evidence type="ECO:0000313" key="5">
    <source>
        <dbReference type="Proteomes" id="UP001149140"/>
    </source>
</evidence>
<reference evidence="4" key="1">
    <citation type="submission" date="2022-10" db="EMBL/GenBank/DDBJ databases">
        <title>The WGS of Solirubrobacter ginsenosidimutans DSM 21036.</title>
        <authorList>
            <person name="Jiang Z."/>
        </authorList>
    </citation>
    <scope>NUCLEOTIDE SEQUENCE</scope>
    <source>
        <strain evidence="4">DSM 21036</strain>
    </source>
</reference>
<dbReference type="Proteomes" id="UP001149140">
    <property type="component" value="Unassembled WGS sequence"/>
</dbReference>
<dbReference type="FunFam" id="3.40.50.720:FF:000084">
    <property type="entry name" value="Short-chain dehydrogenase reductase"/>
    <property type="match status" value="1"/>
</dbReference>
<evidence type="ECO:0000256" key="2">
    <source>
        <dbReference type="ARBA" id="ARBA00023002"/>
    </source>
</evidence>
<dbReference type="PANTHER" id="PTHR42760:SF115">
    <property type="entry name" value="3-OXOACYL-[ACYL-CARRIER-PROTEIN] REDUCTASE FABG"/>
    <property type="match status" value="1"/>
</dbReference>
<accession>A0A9X3S0Q2</accession>